<dbReference type="HAMAP" id="MF_01257">
    <property type="entry name" value="CofD"/>
    <property type="match status" value="1"/>
</dbReference>
<evidence type="ECO:0000313" key="4">
    <source>
        <dbReference type="EMBL" id="CAA0086017.1"/>
    </source>
</evidence>
<keyword evidence="2" id="KW-0460">Magnesium</keyword>
<dbReference type="Pfam" id="PF01933">
    <property type="entry name" value="CofD"/>
    <property type="match status" value="1"/>
</dbReference>
<dbReference type="SUPFAM" id="SSF142338">
    <property type="entry name" value="CofD-like"/>
    <property type="match status" value="1"/>
</dbReference>
<dbReference type="OrthoDB" id="7466225at2"/>
<name>A0A5S9MRB4_9GAMM</name>
<dbReference type="PANTHER" id="PTHR43007">
    <property type="entry name" value="2-PHOSPHO-L-LACTATE TRANSFERASE"/>
    <property type="match status" value="1"/>
</dbReference>
<dbReference type="EC" id="2.7.8.28" evidence="3"/>
<dbReference type="GO" id="GO:0043743">
    <property type="term" value="F:LPPG:FO 2-phospho-L-lactate transferase activity"/>
    <property type="evidence" value="ECO:0007669"/>
    <property type="project" value="UniProtKB-EC"/>
</dbReference>
<sequence>MSTISKSQSSRFGGNVLALSGGVGGAKLCRGLAEVLLPEQLTIVANTGDDFDYWDLRICPDLDSVMYALADLNDEGRGWGLRDETWLTLSSMRKLGGDDWFQIGDRDLATHLLRTQCLKAGQSLSAATKKMTTGLGIKHNLLPMSEQTVATKVLTDQGYLDFQHYFVREQCRPEVLGLHFDGVESAALNPLVSNILGDDSLAAIVICPSNPFVSIDPILNLPNCRALLKDAAAPVIAVSPIIAGRAVKGPAAKMMQELNMPATALAVATYYGDLLDGFVLDEADAHYLDDIKALGIKACVVPTLMTDMKSKVELADAVLAFATNSAISA</sequence>
<dbReference type="EMBL" id="CACSIK010000001">
    <property type="protein sequence ID" value="CAA0086017.1"/>
    <property type="molecule type" value="Genomic_DNA"/>
</dbReference>
<keyword evidence="1 3" id="KW-0808">Transferase</keyword>
<evidence type="ECO:0000256" key="1">
    <source>
        <dbReference type="ARBA" id="ARBA00022679"/>
    </source>
</evidence>
<dbReference type="InterPro" id="IPR038136">
    <property type="entry name" value="CofD-like_dom_sf"/>
</dbReference>
<keyword evidence="5" id="KW-1185">Reference proteome</keyword>
<dbReference type="PANTHER" id="PTHR43007:SF1">
    <property type="entry name" value="2-PHOSPHO-L-LACTATE TRANSFERASE"/>
    <property type="match status" value="1"/>
</dbReference>
<dbReference type="CDD" id="cd07186">
    <property type="entry name" value="CofD_like"/>
    <property type="match status" value="1"/>
</dbReference>
<gene>
    <name evidence="3" type="primary">cofD</name>
    <name evidence="4" type="ORF">IHBHHGIJ_00947</name>
    <name evidence="3" type="ORF">KFEGEMFD_00204</name>
</gene>
<evidence type="ECO:0000256" key="2">
    <source>
        <dbReference type="ARBA" id="ARBA00022842"/>
    </source>
</evidence>
<evidence type="ECO:0000313" key="3">
    <source>
        <dbReference type="EMBL" id="CAA0079686.1"/>
    </source>
</evidence>
<dbReference type="Gene3D" id="3.40.50.10680">
    <property type="entry name" value="CofD-like domains"/>
    <property type="match status" value="1"/>
</dbReference>
<dbReference type="GO" id="GO:0000287">
    <property type="term" value="F:magnesium ion binding"/>
    <property type="evidence" value="ECO:0007669"/>
    <property type="project" value="InterPro"/>
</dbReference>
<dbReference type="Gene3D" id="1.10.8.240">
    <property type="entry name" value="CofD-like domain"/>
    <property type="match status" value="1"/>
</dbReference>
<proteinExistence type="inferred from homology"/>
<evidence type="ECO:0000313" key="5">
    <source>
        <dbReference type="Proteomes" id="UP000435877"/>
    </source>
</evidence>
<dbReference type="AlphaFoldDB" id="A0A5S9MRB4"/>
<evidence type="ECO:0000313" key="6">
    <source>
        <dbReference type="Proteomes" id="UP000439591"/>
    </source>
</evidence>
<dbReference type="InterPro" id="IPR002882">
    <property type="entry name" value="CofD"/>
</dbReference>
<dbReference type="InterPro" id="IPR010115">
    <property type="entry name" value="FbiA/CofD"/>
</dbReference>
<dbReference type="Proteomes" id="UP000435877">
    <property type="component" value="Unassembled WGS sequence"/>
</dbReference>
<accession>A0A5S9MRB4</accession>
<dbReference type="EMBL" id="CACSIM010000001">
    <property type="protein sequence ID" value="CAA0079686.1"/>
    <property type="molecule type" value="Genomic_DNA"/>
</dbReference>
<organism evidence="3 6">
    <name type="scientific">Zhongshania aliphaticivorans</name>
    <dbReference type="NCBI Taxonomy" id="1470434"/>
    <lineage>
        <taxon>Bacteria</taxon>
        <taxon>Pseudomonadati</taxon>
        <taxon>Pseudomonadota</taxon>
        <taxon>Gammaproteobacteria</taxon>
        <taxon>Cellvibrionales</taxon>
        <taxon>Spongiibacteraceae</taxon>
        <taxon>Zhongshania</taxon>
    </lineage>
</organism>
<dbReference type="NCBIfam" id="TIGR01819">
    <property type="entry name" value="F420_cofD"/>
    <property type="match status" value="1"/>
</dbReference>
<dbReference type="Proteomes" id="UP000439591">
    <property type="component" value="Unassembled WGS sequence"/>
</dbReference>
<dbReference type="RefSeq" id="WP_159267599.1">
    <property type="nucleotide sequence ID" value="NZ_CACSIK010000001.1"/>
</dbReference>
<protein>
    <submittedName>
        <fullName evidence="3">2-phospho-L-lactate transferase</fullName>
        <ecNumber evidence="3">2.7.8.28</ecNumber>
    </submittedName>
</protein>
<reference evidence="5 6" key="1">
    <citation type="submission" date="2019-11" db="EMBL/GenBank/DDBJ databases">
        <authorList>
            <person name="Holert J."/>
        </authorList>
    </citation>
    <scope>NUCLEOTIDE SEQUENCE [LARGE SCALE GENOMIC DNA]</scope>
    <source>
        <strain evidence="3">BC3_2A</strain>
        <strain evidence="4">SB11_1A</strain>
    </source>
</reference>